<keyword evidence="4" id="KW-1185">Reference proteome</keyword>
<name>A0A913X9L9_EXADI</name>
<sequence length="289" mass="32715">MTRPLMFSCRILAMNLSVEFVTNNTFTNGTFEDDQTNSSKYIIPLAIALPIVVFIIAMLVLVYCVTQKKQRSVTLTMRRARRMRRMDALHINVEYSDSETNKPRGYTNLCLDVSPDDSTNKDLNSDTEGQTETCDHDNDDVSINHESNHDDDESNESRLVKDHVDNDVNNCEEHMRNKPIVDENGIDEYDKSDEYCEHIGDHVIQYNDFKPQPPTRFDFDTESTTSTDNWAVVCASETDFLTDNINAGNTSKGGDHSPTELATSKRIIDKEDPLSDDNDEQAVNPESVG</sequence>
<evidence type="ECO:0000313" key="3">
    <source>
        <dbReference type="EnsemblMetazoa" id="XP_020900547.1"/>
    </source>
</evidence>
<feature type="transmembrane region" description="Helical" evidence="2">
    <location>
        <begin position="41"/>
        <end position="65"/>
    </location>
</feature>
<feature type="region of interest" description="Disordered" evidence="1">
    <location>
        <begin position="245"/>
        <end position="289"/>
    </location>
</feature>
<proteinExistence type="predicted"/>
<dbReference type="GeneID" id="110239178"/>
<keyword evidence="2" id="KW-1133">Transmembrane helix</keyword>
<evidence type="ECO:0000256" key="1">
    <source>
        <dbReference type="SAM" id="MobiDB-lite"/>
    </source>
</evidence>
<dbReference type="AlphaFoldDB" id="A0A913X9L9"/>
<organism evidence="3 4">
    <name type="scientific">Exaiptasia diaphana</name>
    <name type="common">Tropical sea anemone</name>
    <name type="synonym">Aiptasia pulchella</name>
    <dbReference type="NCBI Taxonomy" id="2652724"/>
    <lineage>
        <taxon>Eukaryota</taxon>
        <taxon>Metazoa</taxon>
        <taxon>Cnidaria</taxon>
        <taxon>Anthozoa</taxon>
        <taxon>Hexacorallia</taxon>
        <taxon>Actiniaria</taxon>
        <taxon>Aiptasiidae</taxon>
        <taxon>Exaiptasia</taxon>
    </lineage>
</organism>
<dbReference type="RefSeq" id="XP_020900547.1">
    <property type="nucleotide sequence ID" value="XM_021044888.2"/>
</dbReference>
<feature type="region of interest" description="Disordered" evidence="1">
    <location>
        <begin position="98"/>
        <end position="159"/>
    </location>
</feature>
<dbReference type="EnsemblMetazoa" id="XM_021044888.2">
    <property type="protein sequence ID" value="XP_020900547.1"/>
    <property type="gene ID" value="LOC110239178"/>
</dbReference>
<reference evidence="3" key="1">
    <citation type="submission" date="2022-11" db="UniProtKB">
        <authorList>
            <consortium name="EnsemblMetazoa"/>
        </authorList>
    </citation>
    <scope>IDENTIFICATION</scope>
</reference>
<evidence type="ECO:0000256" key="2">
    <source>
        <dbReference type="SAM" id="Phobius"/>
    </source>
</evidence>
<evidence type="ECO:0000313" key="4">
    <source>
        <dbReference type="Proteomes" id="UP000887567"/>
    </source>
</evidence>
<dbReference type="Proteomes" id="UP000887567">
    <property type="component" value="Unplaced"/>
</dbReference>
<accession>A0A913X9L9</accession>
<dbReference type="KEGG" id="epa:110239178"/>
<keyword evidence="2" id="KW-0812">Transmembrane</keyword>
<keyword evidence="2" id="KW-0472">Membrane</keyword>
<protein>
    <submittedName>
        <fullName evidence="3">Uncharacterized protein</fullName>
    </submittedName>
</protein>